<organism evidence="1 2">
    <name type="scientific">Flavobacterium limnosediminis JC2902</name>
    <dbReference type="NCBI Taxonomy" id="1341181"/>
    <lineage>
        <taxon>Bacteria</taxon>
        <taxon>Pseudomonadati</taxon>
        <taxon>Bacteroidota</taxon>
        <taxon>Flavobacteriia</taxon>
        <taxon>Flavobacteriales</taxon>
        <taxon>Flavobacteriaceae</taxon>
        <taxon>Flavobacterium</taxon>
    </lineage>
</organism>
<accession>V6SV59</accession>
<dbReference type="EMBL" id="AVGG01000007">
    <property type="protein sequence ID" value="ESU28305.1"/>
    <property type="molecule type" value="Genomic_DNA"/>
</dbReference>
<protein>
    <submittedName>
        <fullName evidence="1">Uncharacterized protein</fullName>
    </submittedName>
</protein>
<proteinExistence type="predicted"/>
<reference evidence="1 2" key="1">
    <citation type="submission" date="2013-08" db="EMBL/GenBank/DDBJ databases">
        <title>Flavobacterium limnosediminis JC2902 genome sequencing.</title>
        <authorList>
            <person name="Lee K."/>
            <person name="Yi H."/>
            <person name="Park S."/>
            <person name="Chun J."/>
        </authorList>
    </citation>
    <scope>NUCLEOTIDE SEQUENCE [LARGE SCALE GENOMIC DNA]</scope>
    <source>
        <strain evidence="1 2">JC2902</strain>
    </source>
</reference>
<gene>
    <name evidence="1" type="ORF">FLJC2902T_16550</name>
</gene>
<sequence>MKTKFTFFILLISFFSYCQSDTEKRDPVNQNDYESMLKWNNSSIRISKYKSATINENKLILKTETEICNETKGISLTLANGEVLNFENAKVICSESETKKHNLIGSFILTPELYNKLSQTEIIEFRLGKIKVPVDFKEKGENLQQLFKFSKNY</sequence>
<dbReference type="RefSeq" id="WP_023579288.1">
    <property type="nucleotide sequence ID" value="NZ_AVGG01000007.1"/>
</dbReference>
<evidence type="ECO:0000313" key="1">
    <source>
        <dbReference type="EMBL" id="ESU28305.1"/>
    </source>
</evidence>
<evidence type="ECO:0000313" key="2">
    <source>
        <dbReference type="Proteomes" id="UP000018004"/>
    </source>
</evidence>
<dbReference type="OrthoDB" id="9849979at2"/>
<dbReference type="STRING" id="1341181.FLJC2902T_16550"/>
<comment type="caution">
    <text evidence="1">The sequence shown here is derived from an EMBL/GenBank/DDBJ whole genome shotgun (WGS) entry which is preliminary data.</text>
</comment>
<keyword evidence="2" id="KW-1185">Reference proteome</keyword>
<name>V6SV59_9FLAO</name>
<dbReference type="PATRIC" id="fig|1341181.4.peg.1631"/>
<dbReference type="AlphaFoldDB" id="V6SV59"/>
<dbReference type="Proteomes" id="UP000018004">
    <property type="component" value="Unassembled WGS sequence"/>
</dbReference>